<dbReference type="PROSITE" id="PS51257">
    <property type="entry name" value="PROKAR_LIPOPROTEIN"/>
    <property type="match status" value="1"/>
</dbReference>
<feature type="signal peptide" evidence="1">
    <location>
        <begin position="1"/>
        <end position="24"/>
    </location>
</feature>
<proteinExistence type="predicted"/>
<evidence type="ECO:0000256" key="1">
    <source>
        <dbReference type="SAM" id="SignalP"/>
    </source>
</evidence>
<organism evidence="2 3">
    <name type="scientific">Corallococcus coralloides</name>
    <name type="common">Myxococcus coralloides</name>
    <dbReference type="NCBI Taxonomy" id="184914"/>
    <lineage>
        <taxon>Bacteria</taxon>
        <taxon>Pseudomonadati</taxon>
        <taxon>Myxococcota</taxon>
        <taxon>Myxococcia</taxon>
        <taxon>Myxococcales</taxon>
        <taxon>Cystobacterineae</taxon>
        <taxon>Myxococcaceae</taxon>
        <taxon>Corallococcus</taxon>
    </lineage>
</organism>
<keyword evidence="1" id="KW-0732">Signal</keyword>
<reference evidence="2 3" key="1">
    <citation type="submission" date="2018-12" db="EMBL/GenBank/DDBJ databases">
        <title>Complete Genome Sequence of the Corallopyronin A producing Myxobacterium Corallococcus coralloides B035.</title>
        <authorList>
            <person name="Bouhired S.M."/>
            <person name="Rupp O."/>
            <person name="Blom J."/>
            <person name="Schaeberle T.F."/>
            <person name="Kehraus S."/>
            <person name="Schiefer A."/>
            <person name="Pfarr K."/>
            <person name="Goesmann A."/>
            <person name="Hoerauf A."/>
            <person name="Koenig G.M."/>
        </authorList>
    </citation>
    <scope>NUCLEOTIDE SEQUENCE [LARGE SCALE GENOMIC DNA]</scope>
    <source>
        <strain evidence="2 3">B035</strain>
    </source>
</reference>
<feature type="chain" id="PRO_5019409464" evidence="1">
    <location>
        <begin position="25"/>
        <end position="272"/>
    </location>
</feature>
<accession>A0A410RQY4</accession>
<dbReference type="AlphaFoldDB" id="A0A410RQY4"/>
<keyword evidence="2" id="KW-0449">Lipoprotein</keyword>
<dbReference type="EMBL" id="CP034669">
    <property type="protein sequence ID" value="QAT84298.1"/>
    <property type="molecule type" value="Genomic_DNA"/>
</dbReference>
<evidence type="ECO:0000313" key="3">
    <source>
        <dbReference type="Proteomes" id="UP000288758"/>
    </source>
</evidence>
<dbReference type="Proteomes" id="UP000288758">
    <property type="component" value="Chromosome"/>
</dbReference>
<name>A0A410RQY4_CORCK</name>
<evidence type="ECO:0000313" key="2">
    <source>
        <dbReference type="EMBL" id="QAT84298.1"/>
    </source>
</evidence>
<dbReference type="RefSeq" id="WP_128796289.1">
    <property type="nucleotide sequence ID" value="NZ_CP034669.1"/>
</dbReference>
<sequence length="272" mass="28752">MMMKLTGRLLAAALLSVTAAGCQGEEPTPSAGDSLATQEAKAERTCIAGFEGIKNCATGRATLTNTGKSIAVSNLTNVKEDGFSSEFPRAVDWVLKTELGGVGAAGQGFTLAARDGDQVVSTISVQPGKERDQVTLRPSFTGRAGGSPFTVNLWRGNTLMNSHYFEPDYGVGSVWYQLHIGLTRYDFGFKNHGFGDSSMYGRVAPGACSWTFRGTGDAFTLDVDGKRVSGDFLEIVEDIGDGHYPYTGFSAIDVKAAASTFNILGESTVAAK</sequence>
<gene>
    <name evidence="2" type="ORF">EJ065_2726</name>
</gene>
<protein>
    <submittedName>
        <fullName evidence="2">Putative lipoprotein</fullName>
    </submittedName>
</protein>